<gene>
    <name evidence="2" type="primary">AlNc14C307G10457</name>
    <name evidence="2" type="ORF">ALNC14_117540</name>
</gene>
<organism evidence="2">
    <name type="scientific">Albugo laibachii Nc14</name>
    <dbReference type="NCBI Taxonomy" id="890382"/>
    <lineage>
        <taxon>Eukaryota</taxon>
        <taxon>Sar</taxon>
        <taxon>Stramenopiles</taxon>
        <taxon>Oomycota</taxon>
        <taxon>Peronosporomycetes</taxon>
        <taxon>Albuginales</taxon>
        <taxon>Albuginaceae</taxon>
        <taxon>Albugo</taxon>
    </lineage>
</organism>
<feature type="compositionally biased region" description="Basic and acidic residues" evidence="1">
    <location>
        <begin position="1"/>
        <end position="12"/>
    </location>
</feature>
<reference evidence="2" key="2">
    <citation type="submission" date="2011-02" db="EMBL/GenBank/DDBJ databases">
        <authorList>
            <person name="MacLean D."/>
        </authorList>
    </citation>
    <scope>NUCLEOTIDE SEQUENCE</scope>
</reference>
<name>F0WW08_9STRA</name>
<accession>F0WW08</accession>
<sequence length="96" mass="11016">MSPTDRIADAEKPAAPTDVVNSDERATDHIHDEKSEVPEVALAKVLAMLGDLSERMCRMEFSQFGQARRHRKDYADFKRFWFGFGSWRCRPTKAQA</sequence>
<evidence type="ECO:0000313" key="2">
    <source>
        <dbReference type="EMBL" id="CCA25610.1"/>
    </source>
</evidence>
<dbReference type="EMBL" id="FR824352">
    <property type="protein sequence ID" value="CCA25610.1"/>
    <property type="molecule type" value="Genomic_DNA"/>
</dbReference>
<protein>
    <submittedName>
        <fullName evidence="2">AlNc14C307G10457 protein</fullName>
    </submittedName>
</protein>
<dbReference type="HOGENOM" id="CLU_2364016_0_0_1"/>
<evidence type="ECO:0000256" key="1">
    <source>
        <dbReference type="SAM" id="MobiDB-lite"/>
    </source>
</evidence>
<proteinExistence type="predicted"/>
<reference evidence="2" key="1">
    <citation type="journal article" date="2011" name="PLoS Biol.">
        <title>Gene gain and loss during evolution of obligate parasitism in the white rust pathogen of Arabidopsis thaliana.</title>
        <authorList>
            <person name="Kemen E."/>
            <person name="Gardiner A."/>
            <person name="Schultz-Larsen T."/>
            <person name="Kemen A.C."/>
            <person name="Balmuth A.L."/>
            <person name="Robert-Seilaniantz A."/>
            <person name="Bailey K."/>
            <person name="Holub E."/>
            <person name="Studholme D.J."/>
            <person name="Maclean D."/>
            <person name="Jones J.D."/>
        </authorList>
    </citation>
    <scope>NUCLEOTIDE SEQUENCE</scope>
</reference>
<feature type="compositionally biased region" description="Basic and acidic residues" evidence="1">
    <location>
        <begin position="22"/>
        <end position="33"/>
    </location>
</feature>
<feature type="region of interest" description="Disordered" evidence="1">
    <location>
        <begin position="1"/>
        <end position="33"/>
    </location>
</feature>
<dbReference type="AlphaFoldDB" id="F0WW08"/>